<dbReference type="Proteomes" id="UP000298138">
    <property type="component" value="Unassembled WGS sequence"/>
</dbReference>
<organism evidence="3 4">
    <name type="scientific">Ascodesmis nigricans</name>
    <dbReference type="NCBI Taxonomy" id="341454"/>
    <lineage>
        <taxon>Eukaryota</taxon>
        <taxon>Fungi</taxon>
        <taxon>Dikarya</taxon>
        <taxon>Ascomycota</taxon>
        <taxon>Pezizomycotina</taxon>
        <taxon>Pezizomycetes</taxon>
        <taxon>Pezizales</taxon>
        <taxon>Ascodesmidaceae</taxon>
        <taxon>Ascodesmis</taxon>
    </lineage>
</organism>
<sequence length="273" mass="30185">MMGPRSISILPILALMESHGVSAAPFSVDITVSQTSNTHSVKLPFCDFFPNIPECNPDLQLSMLHRPPYPSTKQCEINPYYPGCPSFCKQFPQFPACENDFEARSSSSAEASSCDPRNPFCFPSAPSPLTTAPEYAFCKSQPTSSGCPLFCREYPLEPACQRRSVIDNKETLQSATIPENPLCKDIPYLPGCPIYCRNYPGDPRCPPPGEPQRPDDGEEGVLKMKVPGQIPPPPEWLCEKIPGYRGCPEYCENVGRRIGDYLCPKPDEGVEEL</sequence>
<proteinExistence type="predicted"/>
<dbReference type="EMBL" id="ML220136">
    <property type="protein sequence ID" value="TGZ78948.1"/>
    <property type="molecule type" value="Genomic_DNA"/>
</dbReference>
<keyword evidence="4" id="KW-1185">Reference proteome</keyword>
<keyword evidence="2" id="KW-0732">Signal</keyword>
<dbReference type="AlphaFoldDB" id="A0A4S2MSI5"/>
<gene>
    <name evidence="3" type="ORF">EX30DRAFT_365633</name>
</gene>
<feature type="chain" id="PRO_5020352336" evidence="2">
    <location>
        <begin position="24"/>
        <end position="273"/>
    </location>
</feature>
<protein>
    <submittedName>
        <fullName evidence="3">Uncharacterized protein</fullName>
    </submittedName>
</protein>
<reference evidence="3 4" key="1">
    <citation type="submission" date="2019-04" db="EMBL/GenBank/DDBJ databases">
        <title>Comparative genomics and transcriptomics to analyze fruiting body development in filamentous ascomycetes.</title>
        <authorList>
            <consortium name="DOE Joint Genome Institute"/>
            <person name="Lutkenhaus R."/>
            <person name="Traeger S."/>
            <person name="Breuer J."/>
            <person name="Kuo A."/>
            <person name="Lipzen A."/>
            <person name="Pangilinan J."/>
            <person name="Dilworth D."/>
            <person name="Sandor L."/>
            <person name="Poggeler S."/>
            <person name="Barry K."/>
            <person name="Grigoriev I.V."/>
            <person name="Nowrousian M."/>
        </authorList>
    </citation>
    <scope>NUCLEOTIDE SEQUENCE [LARGE SCALE GENOMIC DNA]</scope>
    <source>
        <strain evidence="3 4">CBS 389.68</strain>
    </source>
</reference>
<evidence type="ECO:0000256" key="1">
    <source>
        <dbReference type="SAM" id="MobiDB-lite"/>
    </source>
</evidence>
<evidence type="ECO:0000313" key="3">
    <source>
        <dbReference type="EMBL" id="TGZ78948.1"/>
    </source>
</evidence>
<accession>A0A4S2MSI5</accession>
<dbReference type="InParanoid" id="A0A4S2MSI5"/>
<name>A0A4S2MSI5_9PEZI</name>
<evidence type="ECO:0000256" key="2">
    <source>
        <dbReference type="SAM" id="SignalP"/>
    </source>
</evidence>
<feature type="signal peptide" evidence="2">
    <location>
        <begin position="1"/>
        <end position="23"/>
    </location>
</feature>
<feature type="region of interest" description="Disordered" evidence="1">
    <location>
        <begin position="206"/>
        <end position="228"/>
    </location>
</feature>
<evidence type="ECO:0000313" key="4">
    <source>
        <dbReference type="Proteomes" id="UP000298138"/>
    </source>
</evidence>